<dbReference type="PANTHER" id="PTHR43622:SF1">
    <property type="entry name" value="3-DEHYDROQUINATE SYNTHASE"/>
    <property type="match status" value="1"/>
</dbReference>
<evidence type="ECO:0000313" key="7">
    <source>
        <dbReference type="EMBL" id="SVD19218.1"/>
    </source>
</evidence>
<evidence type="ECO:0000259" key="6">
    <source>
        <dbReference type="Pfam" id="PF24621"/>
    </source>
</evidence>
<protein>
    <submittedName>
        <fullName evidence="7">Uncharacterized protein</fullName>
    </submittedName>
</protein>
<organism evidence="7">
    <name type="scientific">marine metagenome</name>
    <dbReference type="NCBI Taxonomy" id="408172"/>
    <lineage>
        <taxon>unclassified sequences</taxon>
        <taxon>metagenomes</taxon>
        <taxon>ecological metagenomes</taxon>
    </lineage>
</organism>
<dbReference type="PANTHER" id="PTHR43622">
    <property type="entry name" value="3-DEHYDROQUINATE SYNTHASE"/>
    <property type="match status" value="1"/>
</dbReference>
<feature type="non-terminal residue" evidence="7">
    <location>
        <position position="276"/>
    </location>
</feature>
<keyword evidence="3" id="KW-0479">Metal-binding</keyword>
<dbReference type="InterPro" id="IPR030960">
    <property type="entry name" value="DHQS/DOIS_N"/>
</dbReference>
<dbReference type="Pfam" id="PF24621">
    <property type="entry name" value="DHQS_C"/>
    <property type="match status" value="1"/>
</dbReference>
<dbReference type="InterPro" id="IPR056179">
    <property type="entry name" value="DHQS_C"/>
</dbReference>
<dbReference type="GO" id="GO:0003856">
    <property type="term" value="F:3-dehydroquinate synthase activity"/>
    <property type="evidence" value="ECO:0007669"/>
    <property type="project" value="TreeGrafter"/>
</dbReference>
<evidence type="ECO:0000256" key="3">
    <source>
        <dbReference type="ARBA" id="ARBA00022723"/>
    </source>
</evidence>
<dbReference type="GO" id="GO:0046872">
    <property type="term" value="F:metal ion binding"/>
    <property type="evidence" value="ECO:0007669"/>
    <property type="project" value="UniProtKB-KW"/>
</dbReference>
<feature type="domain" description="3-dehydroquinate synthase C-terminal" evidence="6">
    <location>
        <begin position="170"/>
        <end position="274"/>
    </location>
</feature>
<dbReference type="InterPro" id="IPR050071">
    <property type="entry name" value="Dehydroquinate_synthase"/>
</dbReference>
<evidence type="ECO:0000259" key="5">
    <source>
        <dbReference type="Pfam" id="PF01761"/>
    </source>
</evidence>
<evidence type="ECO:0000256" key="1">
    <source>
        <dbReference type="ARBA" id="ARBA00001911"/>
    </source>
</evidence>
<dbReference type="Gene3D" id="3.40.50.1970">
    <property type="match status" value="1"/>
</dbReference>
<comment type="cofactor">
    <cofactor evidence="1">
        <name>NAD(+)</name>
        <dbReference type="ChEBI" id="CHEBI:57540"/>
    </cofactor>
</comment>
<keyword evidence="4" id="KW-0520">NAD</keyword>
<reference evidence="7" key="1">
    <citation type="submission" date="2018-05" db="EMBL/GenBank/DDBJ databases">
        <authorList>
            <person name="Lanie J.A."/>
            <person name="Ng W.-L."/>
            <person name="Kazmierczak K.M."/>
            <person name="Andrzejewski T.M."/>
            <person name="Davidsen T.M."/>
            <person name="Wayne K.J."/>
            <person name="Tettelin H."/>
            <person name="Glass J.I."/>
            <person name="Rusch D."/>
            <person name="Podicherti R."/>
            <person name="Tsui H.-C.T."/>
            <person name="Winkler M.E."/>
        </authorList>
    </citation>
    <scope>NUCLEOTIDE SEQUENCE</scope>
</reference>
<dbReference type="AlphaFoldDB" id="A0A382TCY6"/>
<dbReference type="SUPFAM" id="SSF56796">
    <property type="entry name" value="Dehydroquinate synthase-like"/>
    <property type="match status" value="1"/>
</dbReference>
<evidence type="ECO:0000256" key="4">
    <source>
        <dbReference type="ARBA" id="ARBA00023027"/>
    </source>
</evidence>
<feature type="domain" description="3-dehydroquinate synthase N-terminal" evidence="5">
    <location>
        <begin position="57"/>
        <end position="168"/>
    </location>
</feature>
<dbReference type="EMBL" id="UINC01135207">
    <property type="protein sequence ID" value="SVD19218.1"/>
    <property type="molecule type" value="Genomic_DNA"/>
</dbReference>
<comment type="cofactor">
    <cofactor evidence="2">
        <name>Co(2+)</name>
        <dbReference type="ChEBI" id="CHEBI:48828"/>
    </cofactor>
</comment>
<dbReference type="CDD" id="cd08195">
    <property type="entry name" value="DHQS"/>
    <property type="match status" value="1"/>
</dbReference>
<dbReference type="Gene3D" id="1.20.1090.10">
    <property type="entry name" value="Dehydroquinate synthase-like - alpha domain"/>
    <property type="match status" value="1"/>
</dbReference>
<dbReference type="InterPro" id="IPR030957">
    <property type="entry name" value="Put_AroB"/>
</dbReference>
<name>A0A382TCY6_9ZZZZ</name>
<dbReference type="Pfam" id="PF01761">
    <property type="entry name" value="DHQ_synthase"/>
    <property type="match status" value="1"/>
</dbReference>
<accession>A0A382TCY6</accession>
<proteinExistence type="predicted"/>
<gene>
    <name evidence="7" type="ORF">METZ01_LOCUS372072</name>
</gene>
<dbReference type="NCBIfam" id="TIGR04425">
    <property type="entry name" value="P_lya_rel_AroB"/>
    <property type="match status" value="1"/>
</dbReference>
<evidence type="ECO:0000256" key="2">
    <source>
        <dbReference type="ARBA" id="ARBA00001941"/>
    </source>
</evidence>
<sequence>MKIQSHKGSYTVEYDDESIERFAERDLDKTHFIVDRKVAQLYPELLQPVLEAHSVLMLDALETNKSVEKLPDYIEFLVHKKIRRNHTLVAIGGGIMQDITSFLAATILRGVEWTFYPTTLLSQADSCIGSKSSINCRGSKNILGTFTPPQKIYLSTCFLSTLELRELKSGVGEMLKVHAIAGPHDFQSIATDYYDLFSDSEMMMKRIRRSLEIKKDYIEKDEFDKGPRLIFNYGHSFGHAIESATNFEIPHGIAVSIGCDMANYCAYRLGISTEAI</sequence>